<dbReference type="PANTHER" id="PTHR47506">
    <property type="entry name" value="TRANSCRIPTIONAL REGULATORY PROTEIN"/>
    <property type="match status" value="1"/>
</dbReference>
<evidence type="ECO:0000259" key="5">
    <source>
        <dbReference type="PROSITE" id="PS50977"/>
    </source>
</evidence>
<evidence type="ECO:0000313" key="7">
    <source>
        <dbReference type="Proteomes" id="UP000462055"/>
    </source>
</evidence>
<evidence type="ECO:0000256" key="3">
    <source>
        <dbReference type="ARBA" id="ARBA00023163"/>
    </source>
</evidence>
<dbReference type="AlphaFoldDB" id="A0A6I4MMP6"/>
<dbReference type="PANTHER" id="PTHR47506:SF1">
    <property type="entry name" value="HTH-TYPE TRANSCRIPTIONAL REGULATOR YJDC"/>
    <property type="match status" value="1"/>
</dbReference>
<comment type="caution">
    <text evidence="6">The sequence shown here is derived from an EMBL/GenBank/DDBJ whole genome shotgun (WGS) entry which is preliminary data.</text>
</comment>
<reference evidence="6" key="1">
    <citation type="submission" date="2019-12" db="EMBL/GenBank/DDBJ databases">
        <title>Actinomadura physcomitrii sp. nov., a novel actinomycete isolated from moss [Physcomitrium sphaericum (Ludw) Fuernr].</title>
        <authorList>
            <person name="Zhuang X."/>
        </authorList>
    </citation>
    <scope>NUCLEOTIDE SEQUENCE [LARGE SCALE GENOMIC DNA]</scope>
    <source>
        <strain evidence="6">LD22</strain>
    </source>
</reference>
<protein>
    <submittedName>
        <fullName evidence="6">TetR family transcriptional regulator</fullName>
    </submittedName>
</protein>
<proteinExistence type="predicted"/>
<evidence type="ECO:0000313" key="6">
    <source>
        <dbReference type="EMBL" id="MWA05935.1"/>
    </source>
</evidence>
<dbReference type="PROSITE" id="PS50977">
    <property type="entry name" value="HTH_TETR_2"/>
    <property type="match status" value="1"/>
</dbReference>
<feature type="domain" description="HTH tetR-type" evidence="5">
    <location>
        <begin position="6"/>
        <end position="66"/>
    </location>
</feature>
<dbReference type="Pfam" id="PF16925">
    <property type="entry name" value="TetR_C_13"/>
    <property type="match status" value="1"/>
</dbReference>
<evidence type="ECO:0000256" key="2">
    <source>
        <dbReference type="ARBA" id="ARBA00023125"/>
    </source>
</evidence>
<dbReference type="Proteomes" id="UP000462055">
    <property type="component" value="Unassembled WGS sequence"/>
</dbReference>
<dbReference type="Gene3D" id="1.10.10.60">
    <property type="entry name" value="Homeodomain-like"/>
    <property type="match status" value="1"/>
</dbReference>
<gene>
    <name evidence="6" type="ORF">F8568_037395</name>
</gene>
<dbReference type="Pfam" id="PF00440">
    <property type="entry name" value="TetR_N"/>
    <property type="match status" value="1"/>
</dbReference>
<keyword evidence="2 4" id="KW-0238">DNA-binding</keyword>
<evidence type="ECO:0000256" key="1">
    <source>
        <dbReference type="ARBA" id="ARBA00023015"/>
    </source>
</evidence>
<keyword evidence="1" id="KW-0805">Transcription regulation</keyword>
<evidence type="ECO:0000256" key="4">
    <source>
        <dbReference type="PROSITE-ProRule" id="PRU00335"/>
    </source>
</evidence>
<accession>A0A6I4MMP6</accession>
<name>A0A6I4MMP6_9ACTN</name>
<dbReference type="SUPFAM" id="SSF46689">
    <property type="entry name" value="Homeodomain-like"/>
    <property type="match status" value="1"/>
</dbReference>
<dbReference type="InterPro" id="IPR011075">
    <property type="entry name" value="TetR_C"/>
</dbReference>
<dbReference type="InterPro" id="IPR036271">
    <property type="entry name" value="Tet_transcr_reg_TetR-rel_C_sf"/>
</dbReference>
<dbReference type="Gene3D" id="1.10.357.10">
    <property type="entry name" value="Tetracycline Repressor, domain 2"/>
    <property type="match status" value="1"/>
</dbReference>
<organism evidence="6 7">
    <name type="scientific">Actinomadura physcomitrii</name>
    <dbReference type="NCBI Taxonomy" id="2650748"/>
    <lineage>
        <taxon>Bacteria</taxon>
        <taxon>Bacillati</taxon>
        <taxon>Actinomycetota</taxon>
        <taxon>Actinomycetes</taxon>
        <taxon>Streptosporangiales</taxon>
        <taxon>Thermomonosporaceae</taxon>
        <taxon>Actinomadura</taxon>
    </lineage>
</organism>
<keyword evidence="7" id="KW-1185">Reference proteome</keyword>
<sequence>MPDVKHFDPDAVLEQVVRLFWRRGAAATGIAEVVAETGISRSSLYATFGGKRELYLAALRGYVERHSRPVFDRLAADGRGLPAIAGFFAGLIAARCSGEHARWGCMVSNAHASLDGAADDDVRRILDAHHDGLRAAMRAALRDAGRRGQLRPGLDADGTAQTLALLAYGVNLRSRAGAPAAELTASVDAALASLTPDEENR</sequence>
<dbReference type="EMBL" id="WBMS02000043">
    <property type="protein sequence ID" value="MWA05935.1"/>
    <property type="molecule type" value="Genomic_DNA"/>
</dbReference>
<dbReference type="InterPro" id="IPR001647">
    <property type="entry name" value="HTH_TetR"/>
</dbReference>
<dbReference type="SUPFAM" id="SSF48498">
    <property type="entry name" value="Tetracyclin repressor-like, C-terminal domain"/>
    <property type="match status" value="1"/>
</dbReference>
<keyword evidence="3" id="KW-0804">Transcription</keyword>
<feature type="DNA-binding region" description="H-T-H motif" evidence="4">
    <location>
        <begin position="29"/>
        <end position="48"/>
    </location>
</feature>
<dbReference type="GO" id="GO:0003677">
    <property type="term" value="F:DNA binding"/>
    <property type="evidence" value="ECO:0007669"/>
    <property type="project" value="UniProtKB-UniRule"/>
</dbReference>
<dbReference type="InterPro" id="IPR009057">
    <property type="entry name" value="Homeodomain-like_sf"/>
</dbReference>